<keyword evidence="8 11" id="KW-0511">Multifunctional enzyme</keyword>
<sequence length="499" mass="52530">MTQTAPADLLALVDRLDGAAVMVVGDVMLDRFLYGAVDRVSPEAPIPVLRLEREVTMLGGAGNVLRNLSAVGAKTLFFAVVGQDAAGQEVRQLVERESADPGWIHLLADEARTTTIKERYIATGQQLLRADRETSFEMAQATKEKLLAEAEEALKDVGALILSDYGKGVLPADLIARLIARANALDCPVIVDPKAVDYGCYRGAALVTPNRRELAQALGDGVQGGQSLQGDAQIVAACRSLTEIAGLGGVLATRSEEGMSLVLADGDVTHLPARAREVFDVSGAGDTVVALLGAALAAGIELKDAAGLANIAAGIVVGKTGTAVAEALEIRQEIHASRLSQAEAKFVDHDLLLDQVARWRQAGFKVGFTNGCFDLLHPGHISLLRQARAACDRLVVGLNSDASVARLKGPTRPVQAETARAVVLASLEDVDRVVVFGEDTPLELIEALRPDVLVKGADYAADEVVGAKEVQAYGGQLVLAQLEAGHSTTATLNRLADKR</sequence>
<evidence type="ECO:0000259" key="13">
    <source>
        <dbReference type="Pfam" id="PF01467"/>
    </source>
</evidence>
<evidence type="ECO:0000256" key="11">
    <source>
        <dbReference type="HAMAP-Rule" id="MF_01603"/>
    </source>
</evidence>
<evidence type="ECO:0000256" key="5">
    <source>
        <dbReference type="ARBA" id="ARBA00022741"/>
    </source>
</evidence>
<dbReference type="GO" id="GO:0097171">
    <property type="term" value="P:ADP-L-glycero-beta-D-manno-heptose biosynthetic process"/>
    <property type="evidence" value="ECO:0007669"/>
    <property type="project" value="UniProtKB-UniPathway"/>
</dbReference>
<accession>A0A545TGN6</accession>
<evidence type="ECO:0000256" key="2">
    <source>
        <dbReference type="ARBA" id="ARBA00003753"/>
    </source>
</evidence>
<evidence type="ECO:0000256" key="4">
    <source>
        <dbReference type="ARBA" id="ARBA00022695"/>
    </source>
</evidence>
<feature type="region of interest" description="Cytidylyltransferase" evidence="11">
    <location>
        <begin position="368"/>
        <end position="499"/>
    </location>
</feature>
<dbReference type="InterPro" id="IPR014729">
    <property type="entry name" value="Rossmann-like_a/b/a_fold"/>
</dbReference>
<dbReference type="Pfam" id="PF01467">
    <property type="entry name" value="CTP_transf_like"/>
    <property type="match status" value="1"/>
</dbReference>
<evidence type="ECO:0000256" key="6">
    <source>
        <dbReference type="ARBA" id="ARBA00022777"/>
    </source>
</evidence>
<dbReference type="EC" id="2.7.7.70" evidence="11"/>
<dbReference type="SUPFAM" id="SSF53613">
    <property type="entry name" value="Ribokinase-like"/>
    <property type="match status" value="1"/>
</dbReference>
<evidence type="ECO:0000256" key="3">
    <source>
        <dbReference type="ARBA" id="ARBA00022679"/>
    </source>
</evidence>
<dbReference type="UniPathway" id="UPA00356">
    <property type="reaction ID" value="UER00437"/>
</dbReference>
<dbReference type="Gene3D" id="3.40.50.620">
    <property type="entry name" value="HUPs"/>
    <property type="match status" value="1"/>
</dbReference>
<comment type="catalytic activity">
    <reaction evidence="10 11">
        <text>D-glycero-beta-D-manno-heptose 1-phosphate + ATP + H(+) = ADP-D-glycero-beta-D-manno-heptose + diphosphate</text>
        <dbReference type="Rhea" id="RHEA:27465"/>
        <dbReference type="ChEBI" id="CHEBI:15378"/>
        <dbReference type="ChEBI" id="CHEBI:30616"/>
        <dbReference type="ChEBI" id="CHEBI:33019"/>
        <dbReference type="ChEBI" id="CHEBI:59967"/>
        <dbReference type="ChEBI" id="CHEBI:61593"/>
        <dbReference type="EC" id="2.7.7.70"/>
    </reaction>
</comment>
<dbReference type="InterPro" id="IPR004821">
    <property type="entry name" value="Cyt_trans-like"/>
</dbReference>
<evidence type="ECO:0000256" key="7">
    <source>
        <dbReference type="ARBA" id="ARBA00022840"/>
    </source>
</evidence>
<keyword evidence="7 11" id="KW-0067">ATP-binding</keyword>
<evidence type="ECO:0000256" key="8">
    <source>
        <dbReference type="ARBA" id="ARBA00023268"/>
    </source>
</evidence>
<dbReference type="Proteomes" id="UP000315252">
    <property type="component" value="Unassembled WGS sequence"/>
</dbReference>
<comment type="similarity">
    <text evidence="11">In the N-terminal section; belongs to the carbohydrate kinase PfkB family.</text>
</comment>
<dbReference type="EC" id="2.7.1.167" evidence="11"/>
<dbReference type="GO" id="GO:0033786">
    <property type="term" value="F:heptose-1-phosphate adenylyltransferase activity"/>
    <property type="evidence" value="ECO:0007669"/>
    <property type="project" value="UniProtKB-UniRule"/>
</dbReference>
<evidence type="ECO:0000256" key="1">
    <source>
        <dbReference type="ARBA" id="ARBA00002319"/>
    </source>
</evidence>
<comment type="pathway">
    <text evidence="11">Nucleotide-sugar biosynthesis; ADP-L-glycero-beta-D-manno-heptose biosynthesis; ADP-L-glycero-beta-D-manno-heptose from D-glycero-beta-D-manno-heptose 7-phosphate: step 1/4.</text>
</comment>
<dbReference type="Gene3D" id="3.40.1190.20">
    <property type="match status" value="1"/>
</dbReference>
<protein>
    <recommendedName>
        <fullName evidence="11">Bifunctional protein HldE</fullName>
    </recommendedName>
    <domain>
        <recommendedName>
            <fullName evidence="11">D-beta-D-heptose 7-phosphate kinase</fullName>
            <ecNumber evidence="11">2.7.1.167</ecNumber>
        </recommendedName>
        <alternativeName>
            <fullName evidence="11">D-beta-D-heptose 7-phosphotransferase</fullName>
        </alternativeName>
        <alternativeName>
            <fullName evidence="11">D-glycero-beta-D-manno-heptose-7-phosphate kinase</fullName>
        </alternativeName>
    </domain>
    <domain>
        <recommendedName>
            <fullName evidence="11">D-beta-D-heptose 1-phosphate adenylyltransferase</fullName>
            <ecNumber evidence="11">2.7.7.70</ecNumber>
        </recommendedName>
        <alternativeName>
            <fullName evidence="11">D-glycero-beta-D-manno-heptose 1-phosphate adenylyltransferase</fullName>
        </alternativeName>
    </domain>
</protein>
<dbReference type="HAMAP" id="MF_01603">
    <property type="entry name" value="HldE"/>
    <property type="match status" value="1"/>
</dbReference>
<dbReference type="InterPro" id="IPR011913">
    <property type="entry name" value="RfaE_dom_I"/>
</dbReference>
<evidence type="ECO:0000256" key="9">
    <source>
        <dbReference type="ARBA" id="ARBA00023277"/>
    </source>
</evidence>
<dbReference type="NCBIfam" id="TIGR02199">
    <property type="entry name" value="rfaE_dom_II"/>
    <property type="match status" value="1"/>
</dbReference>
<dbReference type="GO" id="GO:0005524">
    <property type="term" value="F:ATP binding"/>
    <property type="evidence" value="ECO:0007669"/>
    <property type="project" value="UniProtKB-UniRule"/>
</dbReference>
<dbReference type="PANTHER" id="PTHR46969">
    <property type="entry name" value="BIFUNCTIONAL PROTEIN HLDE"/>
    <property type="match status" value="1"/>
</dbReference>
<name>A0A545TGN6_9PROT</name>
<keyword evidence="15" id="KW-1185">Reference proteome</keyword>
<dbReference type="InterPro" id="IPR029056">
    <property type="entry name" value="Ribokinase-like"/>
</dbReference>
<comment type="catalytic activity">
    <reaction evidence="11">
        <text>D-glycero-beta-D-manno-heptose 7-phosphate + ATP = D-glycero-beta-D-manno-heptose 1,7-bisphosphate + ADP + H(+)</text>
        <dbReference type="Rhea" id="RHEA:27473"/>
        <dbReference type="ChEBI" id="CHEBI:15378"/>
        <dbReference type="ChEBI" id="CHEBI:30616"/>
        <dbReference type="ChEBI" id="CHEBI:60204"/>
        <dbReference type="ChEBI" id="CHEBI:60208"/>
        <dbReference type="ChEBI" id="CHEBI:456216"/>
        <dbReference type="EC" id="2.7.1.167"/>
    </reaction>
</comment>
<comment type="function">
    <text evidence="1 11">Catalyzes the phosphorylation of D-glycero-D-manno-heptose 7-phosphate at the C-1 position to selectively form D-glycero-beta-D-manno-heptose-1,7-bisphosphate.</text>
</comment>
<dbReference type="AlphaFoldDB" id="A0A545TGN6"/>
<dbReference type="GO" id="GO:0005829">
    <property type="term" value="C:cytosol"/>
    <property type="evidence" value="ECO:0007669"/>
    <property type="project" value="TreeGrafter"/>
</dbReference>
<dbReference type="NCBIfam" id="TIGR02198">
    <property type="entry name" value="rfaE_dom_I"/>
    <property type="match status" value="1"/>
</dbReference>
<dbReference type="NCBIfam" id="TIGR00125">
    <property type="entry name" value="cyt_tran_rel"/>
    <property type="match status" value="1"/>
</dbReference>
<keyword evidence="4 11" id="KW-0548">Nucleotidyltransferase</keyword>
<reference evidence="14 15" key="1">
    <citation type="submission" date="2019-06" db="EMBL/GenBank/DDBJ databases">
        <title>Whole genome sequence for Rhodospirillaceae sp. R148.</title>
        <authorList>
            <person name="Wang G."/>
        </authorList>
    </citation>
    <scope>NUCLEOTIDE SEQUENCE [LARGE SCALE GENOMIC DNA]</scope>
    <source>
        <strain evidence="14 15">R148</strain>
    </source>
</reference>
<keyword evidence="3 11" id="KW-0808">Transferase</keyword>
<feature type="domain" description="Cytidyltransferase-like" evidence="13">
    <location>
        <begin position="368"/>
        <end position="462"/>
    </location>
</feature>
<evidence type="ECO:0000313" key="14">
    <source>
        <dbReference type="EMBL" id="TQV76383.1"/>
    </source>
</evidence>
<organism evidence="14 15">
    <name type="scientific">Denitrobaculum tricleocarpae</name>
    <dbReference type="NCBI Taxonomy" id="2591009"/>
    <lineage>
        <taxon>Bacteria</taxon>
        <taxon>Pseudomonadati</taxon>
        <taxon>Pseudomonadota</taxon>
        <taxon>Alphaproteobacteria</taxon>
        <taxon>Rhodospirillales</taxon>
        <taxon>Rhodospirillaceae</taxon>
        <taxon>Denitrobaculum</taxon>
    </lineage>
</organism>
<proteinExistence type="inferred from homology"/>
<feature type="binding site" evidence="11">
    <location>
        <begin position="210"/>
        <end position="213"/>
    </location>
    <ligand>
        <name>ATP</name>
        <dbReference type="ChEBI" id="CHEBI:30616"/>
    </ligand>
</feature>
<dbReference type="SUPFAM" id="SSF52374">
    <property type="entry name" value="Nucleotidylyl transferase"/>
    <property type="match status" value="1"/>
</dbReference>
<feature type="domain" description="Carbohydrate kinase PfkB" evidence="12">
    <location>
        <begin position="21"/>
        <end position="323"/>
    </location>
</feature>
<evidence type="ECO:0000259" key="12">
    <source>
        <dbReference type="Pfam" id="PF00294"/>
    </source>
</evidence>
<dbReference type="CDD" id="cd01172">
    <property type="entry name" value="RfaE_like"/>
    <property type="match status" value="1"/>
</dbReference>
<dbReference type="EMBL" id="VHSH01000008">
    <property type="protein sequence ID" value="TQV76383.1"/>
    <property type="molecule type" value="Genomic_DNA"/>
</dbReference>
<dbReference type="GO" id="GO:0016773">
    <property type="term" value="F:phosphotransferase activity, alcohol group as acceptor"/>
    <property type="evidence" value="ECO:0007669"/>
    <property type="project" value="InterPro"/>
</dbReference>
<keyword evidence="9 11" id="KW-0119">Carbohydrate metabolism</keyword>
<comment type="similarity">
    <text evidence="11">In the C-terminal section; belongs to the cytidylyltransferase family.</text>
</comment>
<dbReference type="InterPro" id="IPR023030">
    <property type="entry name" value="Bifunc_HldE"/>
</dbReference>
<feature type="active site" evidence="11">
    <location>
        <position position="286"/>
    </location>
</feature>
<feature type="region of interest" description="Ribokinase" evidence="11">
    <location>
        <begin position="1"/>
        <end position="340"/>
    </location>
</feature>
<dbReference type="OrthoDB" id="9802794at2"/>
<gene>
    <name evidence="14" type="primary">rfaE1</name>
    <name evidence="11" type="synonym">hldE</name>
    <name evidence="14" type="ORF">FKG95_22075</name>
</gene>
<dbReference type="InterPro" id="IPR011611">
    <property type="entry name" value="PfkB_dom"/>
</dbReference>
<comment type="subunit">
    <text evidence="11">Homodimer.</text>
</comment>
<comment type="function">
    <text evidence="2 11">Catalyzes the ADP transfer from ATP to D-glycero-beta-D-manno-heptose 1-phosphate, yielding ADP-D-glycero-beta-D-manno-heptose.</text>
</comment>
<keyword evidence="5 11" id="KW-0547">Nucleotide-binding</keyword>
<comment type="pathway">
    <text evidence="11">Nucleotide-sugar biosynthesis; ADP-L-glycero-beta-D-manno-heptose biosynthesis; ADP-L-glycero-beta-D-manno-heptose from D-glycero-beta-D-manno-heptose 7-phosphate: step 3/4.</text>
</comment>
<evidence type="ECO:0000256" key="10">
    <source>
        <dbReference type="ARBA" id="ARBA00047428"/>
    </source>
</evidence>
<keyword evidence="6 11" id="KW-0418">Kinase</keyword>
<evidence type="ECO:0000313" key="15">
    <source>
        <dbReference type="Proteomes" id="UP000315252"/>
    </source>
</evidence>
<dbReference type="InterPro" id="IPR011914">
    <property type="entry name" value="RfaE_dom_II"/>
</dbReference>
<dbReference type="Pfam" id="PF00294">
    <property type="entry name" value="PfkB"/>
    <property type="match status" value="1"/>
</dbReference>
<dbReference type="GO" id="GO:0033785">
    <property type="term" value="F:heptose 7-phosphate kinase activity"/>
    <property type="evidence" value="ECO:0007669"/>
    <property type="project" value="UniProtKB-UniRule"/>
</dbReference>
<comment type="caution">
    <text evidence="14">The sequence shown here is derived from an EMBL/GenBank/DDBJ whole genome shotgun (WGS) entry which is preliminary data.</text>
</comment>
<dbReference type="PANTHER" id="PTHR46969:SF1">
    <property type="entry name" value="BIFUNCTIONAL PROTEIN HLDE"/>
    <property type="match status" value="1"/>
</dbReference>